<dbReference type="InterPro" id="IPR007278">
    <property type="entry name" value="DUF397"/>
</dbReference>
<dbReference type="Proteomes" id="UP001432222">
    <property type="component" value="Chromosome"/>
</dbReference>
<name>A0ABZ1TWA3_9ACTN</name>
<proteinExistence type="predicted"/>
<evidence type="ECO:0000259" key="1">
    <source>
        <dbReference type="Pfam" id="PF04149"/>
    </source>
</evidence>
<evidence type="ECO:0000313" key="2">
    <source>
        <dbReference type="EMBL" id="WUQ83230.1"/>
    </source>
</evidence>
<keyword evidence="3" id="KW-1185">Reference proteome</keyword>
<organism evidence="2 3">
    <name type="scientific">Kitasatospora purpeofusca</name>
    <dbReference type="NCBI Taxonomy" id="67352"/>
    <lineage>
        <taxon>Bacteria</taxon>
        <taxon>Bacillati</taxon>
        <taxon>Actinomycetota</taxon>
        <taxon>Actinomycetes</taxon>
        <taxon>Kitasatosporales</taxon>
        <taxon>Streptomycetaceae</taxon>
        <taxon>Kitasatospora</taxon>
    </lineage>
</organism>
<evidence type="ECO:0000313" key="3">
    <source>
        <dbReference type="Proteomes" id="UP001432222"/>
    </source>
</evidence>
<dbReference type="Pfam" id="PF04149">
    <property type="entry name" value="DUF397"/>
    <property type="match status" value="2"/>
</dbReference>
<reference evidence="2" key="1">
    <citation type="submission" date="2022-10" db="EMBL/GenBank/DDBJ databases">
        <title>The complete genomes of actinobacterial strains from the NBC collection.</title>
        <authorList>
            <person name="Joergensen T.S."/>
            <person name="Alvarez Arevalo M."/>
            <person name="Sterndorff E.B."/>
            <person name="Faurdal D."/>
            <person name="Vuksanovic O."/>
            <person name="Mourched A.-S."/>
            <person name="Charusanti P."/>
            <person name="Shaw S."/>
            <person name="Blin K."/>
            <person name="Weber T."/>
        </authorList>
    </citation>
    <scope>NUCLEOTIDE SEQUENCE</scope>
    <source>
        <strain evidence="2">NBC_00222</strain>
    </source>
</reference>
<protein>
    <submittedName>
        <fullName evidence="2">DUF397 domain-containing protein</fullName>
    </submittedName>
</protein>
<gene>
    <name evidence="2" type="ORF">OHA16_09745</name>
</gene>
<sequence length="96" mass="10304">MSSELVWFKSSHSGEEEFACVEIAWRKSSHSGNEGGECVEVGWHKSTHSSGDGGECVEVAETTAAVLVRDSKDKSGPHLTFSPAAWEAFVAYARSA</sequence>
<feature type="domain" description="DUF397" evidence="1">
    <location>
        <begin position="42"/>
        <end position="94"/>
    </location>
</feature>
<feature type="domain" description="DUF397" evidence="1">
    <location>
        <begin position="24"/>
        <end position="41"/>
    </location>
</feature>
<accession>A0ABZ1TWA3</accession>
<dbReference type="RefSeq" id="WP_328954264.1">
    <property type="nucleotide sequence ID" value="NZ_CP108110.1"/>
</dbReference>
<dbReference type="EMBL" id="CP108110">
    <property type="protein sequence ID" value="WUQ83230.1"/>
    <property type="molecule type" value="Genomic_DNA"/>
</dbReference>